<dbReference type="PANTHER" id="PTHR46538">
    <property type="entry name" value="PROTEIN KINASE DOMAIN-CONTAINING PROTEIN"/>
    <property type="match status" value="1"/>
</dbReference>
<dbReference type="AlphaFoldDB" id="B3S316"/>
<evidence type="ECO:0000256" key="3">
    <source>
        <dbReference type="PROSITE-ProRule" id="PRU10141"/>
    </source>
</evidence>
<dbReference type="PROSITE" id="PS00107">
    <property type="entry name" value="PROTEIN_KINASE_ATP"/>
    <property type="match status" value="1"/>
</dbReference>
<name>B3S316_TRIAD</name>
<organism evidence="6 7">
    <name type="scientific">Trichoplax adhaerens</name>
    <name type="common">Trichoplax reptans</name>
    <dbReference type="NCBI Taxonomy" id="10228"/>
    <lineage>
        <taxon>Eukaryota</taxon>
        <taxon>Metazoa</taxon>
        <taxon>Placozoa</taxon>
        <taxon>Uniplacotomia</taxon>
        <taxon>Trichoplacea</taxon>
        <taxon>Trichoplacidae</taxon>
        <taxon>Trichoplax</taxon>
    </lineage>
</organism>
<dbReference type="KEGG" id="tad:TRIADDRAFT_28410"/>
<dbReference type="InterPro" id="IPR051585">
    <property type="entry name" value="STE20_Ser/Thr_Kinases"/>
</dbReference>
<dbReference type="PROSITE" id="PS00108">
    <property type="entry name" value="PROTEIN_KINASE_ST"/>
    <property type="match status" value="1"/>
</dbReference>
<proteinExistence type="inferred from homology"/>
<dbReference type="EMBL" id="DS985248">
    <property type="protein sequence ID" value="EDV22887.1"/>
    <property type="molecule type" value="Genomic_DNA"/>
</dbReference>
<sequence length="293" mass="33044">MPLLAKLLSFNTLKAPVKKKAKNPYIRYHVDPYSEWEKLGELGDGAFGKVYKVRHKVSGTIAAAKSISIESDEDFEDLTVEVDILSECKHDYLVGLYETYYYDNNICMMIEFCSGGAIDNIIMDLDRSLSESEIKVICRQTLEVLQSLHAKHVIHRDLKAGNILLTEGGIVKLADFGVSAYCKSSQEKRNTHIGTPYWMAPEVISCETDKQSLYNTQADIWSLGITLIELAESQPPYAEMQPTRVLFKIVRAEPPILASNTKWSDSFHDFLRKCLVKDPSGRSTVEQLLKVSI</sequence>
<dbReference type="GeneID" id="6755795"/>
<keyword evidence="4" id="KW-0418">Kinase</keyword>
<dbReference type="Pfam" id="PF00069">
    <property type="entry name" value="Pkinase"/>
    <property type="match status" value="1"/>
</dbReference>
<gene>
    <name evidence="6" type="ORF">TRIADDRAFT_28410</name>
</gene>
<dbReference type="GO" id="GO:0004674">
    <property type="term" value="F:protein serine/threonine kinase activity"/>
    <property type="evidence" value="ECO:0000318"/>
    <property type="project" value="GO_Central"/>
</dbReference>
<evidence type="ECO:0000259" key="5">
    <source>
        <dbReference type="PROSITE" id="PS50011"/>
    </source>
</evidence>
<dbReference type="InterPro" id="IPR011009">
    <property type="entry name" value="Kinase-like_dom_sf"/>
</dbReference>
<feature type="binding site" evidence="3">
    <location>
        <position position="65"/>
    </location>
    <ligand>
        <name>ATP</name>
        <dbReference type="ChEBI" id="CHEBI:30616"/>
    </ligand>
</feature>
<feature type="domain" description="Protein kinase" evidence="5">
    <location>
        <begin position="36"/>
        <end position="293"/>
    </location>
</feature>
<dbReference type="OMA" id="NECKHEN"/>
<evidence type="ECO:0000256" key="4">
    <source>
        <dbReference type="RuleBase" id="RU000304"/>
    </source>
</evidence>
<evidence type="ECO:0000313" key="7">
    <source>
        <dbReference type="Proteomes" id="UP000009022"/>
    </source>
</evidence>
<dbReference type="Gene3D" id="3.30.200.20">
    <property type="entry name" value="Phosphorylase Kinase, domain 1"/>
    <property type="match status" value="1"/>
</dbReference>
<evidence type="ECO:0000256" key="1">
    <source>
        <dbReference type="ARBA" id="ARBA00022741"/>
    </source>
</evidence>
<dbReference type="InterPro" id="IPR017441">
    <property type="entry name" value="Protein_kinase_ATP_BS"/>
</dbReference>
<keyword evidence="4" id="KW-0808">Transferase</keyword>
<comment type="similarity">
    <text evidence="4">Belongs to the protein kinase superfamily.</text>
</comment>
<dbReference type="PhylomeDB" id="B3S316"/>
<dbReference type="eggNOG" id="KOG0579">
    <property type="taxonomic scope" value="Eukaryota"/>
</dbReference>
<dbReference type="OrthoDB" id="8693905at2759"/>
<dbReference type="GO" id="GO:0035556">
    <property type="term" value="P:intracellular signal transduction"/>
    <property type="evidence" value="ECO:0000318"/>
    <property type="project" value="GO_Central"/>
</dbReference>
<dbReference type="CTD" id="6755795"/>
<keyword evidence="2 3" id="KW-0067">ATP-binding</keyword>
<dbReference type="HOGENOM" id="CLU_000288_63_23_1"/>
<dbReference type="InterPro" id="IPR000719">
    <property type="entry name" value="Prot_kinase_dom"/>
</dbReference>
<dbReference type="Gene3D" id="1.10.510.10">
    <property type="entry name" value="Transferase(Phosphotransferase) domain 1"/>
    <property type="match status" value="1"/>
</dbReference>
<dbReference type="InParanoid" id="B3S316"/>
<dbReference type="PIRSF" id="PIRSF000654">
    <property type="entry name" value="Integrin-linked_kinase"/>
    <property type="match status" value="1"/>
</dbReference>
<dbReference type="PANTHER" id="PTHR46538:SF3">
    <property type="entry name" value="PROTEIN KINASE DOMAIN-CONTAINING PROTEIN"/>
    <property type="match status" value="1"/>
</dbReference>
<evidence type="ECO:0000256" key="2">
    <source>
        <dbReference type="ARBA" id="ARBA00022840"/>
    </source>
</evidence>
<protein>
    <recommendedName>
        <fullName evidence="5">Protein kinase domain-containing protein</fullName>
    </recommendedName>
</protein>
<dbReference type="Proteomes" id="UP000009022">
    <property type="component" value="Unassembled WGS sequence"/>
</dbReference>
<keyword evidence="4" id="KW-0723">Serine/threonine-protein kinase</keyword>
<dbReference type="STRING" id="10228.B3S316"/>
<dbReference type="SUPFAM" id="SSF56112">
    <property type="entry name" value="Protein kinase-like (PK-like)"/>
    <property type="match status" value="1"/>
</dbReference>
<dbReference type="GO" id="GO:0005737">
    <property type="term" value="C:cytoplasm"/>
    <property type="evidence" value="ECO:0000318"/>
    <property type="project" value="GO_Central"/>
</dbReference>
<dbReference type="SMART" id="SM00220">
    <property type="entry name" value="S_TKc"/>
    <property type="match status" value="1"/>
</dbReference>
<evidence type="ECO:0000313" key="6">
    <source>
        <dbReference type="EMBL" id="EDV22887.1"/>
    </source>
</evidence>
<dbReference type="RefSeq" id="XP_002114753.1">
    <property type="nucleotide sequence ID" value="XM_002114717.1"/>
</dbReference>
<keyword evidence="7" id="KW-1185">Reference proteome</keyword>
<reference evidence="6 7" key="1">
    <citation type="journal article" date="2008" name="Nature">
        <title>The Trichoplax genome and the nature of placozoans.</title>
        <authorList>
            <person name="Srivastava M."/>
            <person name="Begovic E."/>
            <person name="Chapman J."/>
            <person name="Putnam N.H."/>
            <person name="Hellsten U."/>
            <person name="Kawashima T."/>
            <person name="Kuo A."/>
            <person name="Mitros T."/>
            <person name="Salamov A."/>
            <person name="Carpenter M.L."/>
            <person name="Signorovitch A.Y."/>
            <person name="Moreno M.A."/>
            <person name="Kamm K."/>
            <person name="Grimwood J."/>
            <person name="Schmutz J."/>
            <person name="Shapiro H."/>
            <person name="Grigoriev I.V."/>
            <person name="Buss L.W."/>
            <person name="Schierwater B."/>
            <person name="Dellaporta S.L."/>
            <person name="Rokhsar D.S."/>
        </authorList>
    </citation>
    <scope>NUCLEOTIDE SEQUENCE [LARGE SCALE GENOMIC DNA]</scope>
    <source>
        <strain evidence="6 7">Grell-BS-1999</strain>
    </source>
</reference>
<keyword evidence="1 3" id="KW-0547">Nucleotide-binding</keyword>
<dbReference type="PROSITE" id="PS50011">
    <property type="entry name" value="PROTEIN_KINASE_DOM"/>
    <property type="match status" value="1"/>
</dbReference>
<dbReference type="GO" id="GO:0005524">
    <property type="term" value="F:ATP binding"/>
    <property type="evidence" value="ECO:0007669"/>
    <property type="project" value="UniProtKB-UniRule"/>
</dbReference>
<dbReference type="InterPro" id="IPR008271">
    <property type="entry name" value="Ser/Thr_kinase_AS"/>
</dbReference>
<dbReference type="FunFam" id="1.10.510.10:FF:001298">
    <property type="entry name" value="STE20-like kinase"/>
    <property type="match status" value="1"/>
</dbReference>
<accession>B3S316</accession>